<proteinExistence type="predicted"/>
<evidence type="ECO:0000313" key="2">
    <source>
        <dbReference type="Proteomes" id="UP000014174"/>
    </source>
</evidence>
<dbReference type="AlphaFoldDB" id="R9GWV8"/>
<dbReference type="STRING" id="1150600.ADIARSV_0562"/>
<accession>R9GWV8</accession>
<dbReference type="EMBL" id="AQPN01000021">
    <property type="protein sequence ID" value="EOR96231.1"/>
    <property type="molecule type" value="Genomic_DNA"/>
</dbReference>
<dbReference type="Proteomes" id="UP000014174">
    <property type="component" value="Unassembled WGS sequence"/>
</dbReference>
<organism evidence="1 2">
    <name type="scientific">Arcticibacter svalbardensis MN12-7</name>
    <dbReference type="NCBI Taxonomy" id="1150600"/>
    <lineage>
        <taxon>Bacteria</taxon>
        <taxon>Pseudomonadati</taxon>
        <taxon>Bacteroidota</taxon>
        <taxon>Sphingobacteriia</taxon>
        <taxon>Sphingobacteriales</taxon>
        <taxon>Sphingobacteriaceae</taxon>
        <taxon>Arcticibacter</taxon>
    </lineage>
</organism>
<reference evidence="1 2" key="1">
    <citation type="journal article" date="2013" name="Genome Announc.">
        <title>Draft Genome Sequence of Arcticibacter svalbardensis Strain MN12-7T, a Member of the Family Sphingobacteriaceae Isolated from an Arctic Soil Sample.</title>
        <authorList>
            <person name="Shivaji S."/>
            <person name="Ara S."/>
            <person name="Prasad S."/>
            <person name="Manasa B.P."/>
            <person name="Begum Z."/>
            <person name="Singh A."/>
            <person name="Kumar Pinnaka A."/>
        </authorList>
    </citation>
    <scope>NUCLEOTIDE SEQUENCE [LARGE SCALE GENOMIC DNA]</scope>
    <source>
        <strain evidence="1 2">MN12-7</strain>
    </source>
</reference>
<gene>
    <name evidence="1" type="ORF">ADIARSV_0562</name>
</gene>
<protein>
    <submittedName>
        <fullName evidence="1">Uncharacterized protein</fullName>
    </submittedName>
</protein>
<name>R9GWV8_9SPHI</name>
<evidence type="ECO:0000313" key="1">
    <source>
        <dbReference type="EMBL" id="EOR96231.1"/>
    </source>
</evidence>
<comment type="caution">
    <text evidence="1">The sequence shown here is derived from an EMBL/GenBank/DDBJ whole genome shotgun (WGS) entry which is preliminary data.</text>
</comment>
<sequence>MKTNFRGLNALLVVEIARKKPMKAKGIAKIVCANNTNDKYFFIEPVIE</sequence>
<keyword evidence="2" id="KW-1185">Reference proteome</keyword>